<sequence>MGFTKKRSRSSGGQYCDFDEEEELSQLQGKLEGRASRSTARWEEDTGRRTLPDPAGQAGQSGDTVTGSEVQRKLRGQ</sequence>
<feature type="compositionally biased region" description="Basic and acidic residues" evidence="1">
    <location>
        <begin position="31"/>
        <end position="51"/>
    </location>
</feature>
<feature type="compositionally biased region" description="Polar residues" evidence="1">
    <location>
        <begin position="58"/>
        <end position="69"/>
    </location>
</feature>
<comment type="caution">
    <text evidence="2">The sequence shown here is derived from an EMBL/GenBank/DDBJ whole genome shotgun (WGS) entry which is preliminary data.</text>
</comment>
<dbReference type="Proteomes" id="UP001066276">
    <property type="component" value="Chromosome 8"/>
</dbReference>
<evidence type="ECO:0000313" key="2">
    <source>
        <dbReference type="EMBL" id="KAJ1117237.1"/>
    </source>
</evidence>
<gene>
    <name evidence="2" type="ORF">NDU88_005437</name>
</gene>
<evidence type="ECO:0000313" key="3">
    <source>
        <dbReference type="Proteomes" id="UP001066276"/>
    </source>
</evidence>
<evidence type="ECO:0000256" key="1">
    <source>
        <dbReference type="SAM" id="MobiDB-lite"/>
    </source>
</evidence>
<organism evidence="2 3">
    <name type="scientific">Pleurodeles waltl</name>
    <name type="common">Iberian ribbed newt</name>
    <dbReference type="NCBI Taxonomy" id="8319"/>
    <lineage>
        <taxon>Eukaryota</taxon>
        <taxon>Metazoa</taxon>
        <taxon>Chordata</taxon>
        <taxon>Craniata</taxon>
        <taxon>Vertebrata</taxon>
        <taxon>Euteleostomi</taxon>
        <taxon>Amphibia</taxon>
        <taxon>Batrachia</taxon>
        <taxon>Caudata</taxon>
        <taxon>Salamandroidea</taxon>
        <taxon>Salamandridae</taxon>
        <taxon>Pleurodelinae</taxon>
        <taxon>Pleurodeles</taxon>
    </lineage>
</organism>
<protein>
    <submittedName>
        <fullName evidence="2">Uncharacterized protein</fullName>
    </submittedName>
</protein>
<proteinExistence type="predicted"/>
<reference evidence="2" key="1">
    <citation type="journal article" date="2022" name="bioRxiv">
        <title>Sequencing and chromosome-scale assembly of the giantPleurodeles waltlgenome.</title>
        <authorList>
            <person name="Brown T."/>
            <person name="Elewa A."/>
            <person name="Iarovenko S."/>
            <person name="Subramanian E."/>
            <person name="Araus A.J."/>
            <person name="Petzold A."/>
            <person name="Susuki M."/>
            <person name="Suzuki K.-i.T."/>
            <person name="Hayashi T."/>
            <person name="Toyoda A."/>
            <person name="Oliveira C."/>
            <person name="Osipova E."/>
            <person name="Leigh N.D."/>
            <person name="Simon A."/>
            <person name="Yun M.H."/>
        </authorList>
    </citation>
    <scope>NUCLEOTIDE SEQUENCE</scope>
    <source>
        <strain evidence="2">20211129_DDA</strain>
        <tissue evidence="2">Liver</tissue>
    </source>
</reference>
<dbReference type="EMBL" id="JANPWB010000012">
    <property type="protein sequence ID" value="KAJ1117237.1"/>
    <property type="molecule type" value="Genomic_DNA"/>
</dbReference>
<name>A0AAV7NMJ9_PLEWA</name>
<keyword evidence="3" id="KW-1185">Reference proteome</keyword>
<accession>A0AAV7NMJ9</accession>
<feature type="region of interest" description="Disordered" evidence="1">
    <location>
        <begin position="1"/>
        <end position="77"/>
    </location>
</feature>
<dbReference type="AlphaFoldDB" id="A0AAV7NMJ9"/>